<dbReference type="Gene3D" id="3.60.40.10">
    <property type="entry name" value="PPM-type phosphatase domain"/>
    <property type="match status" value="1"/>
</dbReference>
<comment type="similarity">
    <text evidence="3 13">Belongs to the PP2C family.</text>
</comment>
<proteinExistence type="inferred from homology"/>
<evidence type="ECO:0000313" key="15">
    <source>
        <dbReference type="EMBL" id="KCW81711.1"/>
    </source>
</evidence>
<evidence type="ECO:0000256" key="11">
    <source>
        <dbReference type="ARBA" id="ARBA00047761"/>
    </source>
</evidence>
<evidence type="ECO:0000256" key="4">
    <source>
        <dbReference type="ARBA" id="ARBA00013081"/>
    </source>
</evidence>
<sequence>MSLADLVLFRVDNSGSDHTRRVSDMDMSRLNLMANTSGSLSDSVMKDTTEVVSGEEDDSSCGDLDNEVRIVAVSVPGEEKGNEIPLLDMMTDDKTDWMATGDVIAQESEDDSLSLEGDRFLDSSCSLSVTSETSSLCAEDFLIVDANSEIETPRCLDVEKSVCSVNILAKAPEVEEVNVEREMTNGPLSVAVSLEEDVRSSLSSQSSAVVVQLPQGKQVNATVGRSVFEVEYVPLWGFTSLCGRRPEMEDAVRIVPQFLKIPIQMLVGGPALDGISDYVSEQTAHFFGVYDGHGGLQVANYCRERVHLALAEEIECVRDHLTNGNLMDGCQELWRKAFTKCFVKVDAEVSGKFSTEPVAPETVGSTAVVAMICSSHIVVANCGDSRAVLYRGKEPIALSVDHKPNREDEYARIEAAGGKVIQWNGHRVFGVLAMSRSIGDRYLKPWIIPEPEVVFVPRTREDECLVLASDGLWDVMTNEEACDLARKRLLLWHKKNGVTHLPNKGEVVDPAAQAAAEYLSKCALQKGSKDNITVIVVDLKAQRKFKSKT</sequence>
<evidence type="ECO:0000256" key="12">
    <source>
        <dbReference type="ARBA" id="ARBA00048336"/>
    </source>
</evidence>
<comment type="cofactor">
    <cofactor evidence="2">
        <name>Mg(2+)</name>
        <dbReference type="ChEBI" id="CHEBI:18420"/>
    </cofactor>
</comment>
<dbReference type="eggNOG" id="KOG0698">
    <property type="taxonomic scope" value="Eukaryota"/>
</dbReference>
<organism evidence="15">
    <name type="scientific">Eucalyptus grandis</name>
    <name type="common">Flooded gum</name>
    <dbReference type="NCBI Taxonomy" id="71139"/>
    <lineage>
        <taxon>Eukaryota</taxon>
        <taxon>Viridiplantae</taxon>
        <taxon>Streptophyta</taxon>
        <taxon>Embryophyta</taxon>
        <taxon>Tracheophyta</taxon>
        <taxon>Spermatophyta</taxon>
        <taxon>Magnoliopsida</taxon>
        <taxon>eudicotyledons</taxon>
        <taxon>Gunneridae</taxon>
        <taxon>Pentapetalae</taxon>
        <taxon>rosids</taxon>
        <taxon>malvids</taxon>
        <taxon>Myrtales</taxon>
        <taxon>Myrtaceae</taxon>
        <taxon>Myrtoideae</taxon>
        <taxon>Eucalypteae</taxon>
        <taxon>Eucalyptus</taxon>
    </lineage>
</organism>
<keyword evidence="5" id="KW-0938">Abscisic acid signaling pathway</keyword>
<evidence type="ECO:0000259" key="14">
    <source>
        <dbReference type="PROSITE" id="PS51746"/>
    </source>
</evidence>
<dbReference type="GO" id="GO:0046872">
    <property type="term" value="F:metal ion binding"/>
    <property type="evidence" value="ECO:0007669"/>
    <property type="project" value="UniProtKB-KW"/>
</dbReference>
<dbReference type="InterPro" id="IPR015655">
    <property type="entry name" value="PP2C"/>
</dbReference>
<dbReference type="AlphaFoldDB" id="A0A059CU35"/>
<dbReference type="Gramene" id="KCW81711">
    <property type="protein sequence ID" value="KCW81711"/>
    <property type="gene ID" value="EUGRSUZ_C03066"/>
</dbReference>
<dbReference type="OrthoDB" id="10264738at2759"/>
<accession>A0A059CU35</accession>
<evidence type="ECO:0000256" key="9">
    <source>
        <dbReference type="ARBA" id="ARBA00022912"/>
    </source>
</evidence>
<evidence type="ECO:0000256" key="1">
    <source>
        <dbReference type="ARBA" id="ARBA00001936"/>
    </source>
</evidence>
<dbReference type="GO" id="GO:0009788">
    <property type="term" value="P:negative regulation of abscisic acid-activated signaling pathway"/>
    <property type="evidence" value="ECO:0000318"/>
    <property type="project" value="GO_Central"/>
</dbReference>
<feature type="domain" description="PPM-type phosphatase" evidence="14">
    <location>
        <begin position="235"/>
        <end position="539"/>
    </location>
</feature>
<dbReference type="PROSITE" id="PS01032">
    <property type="entry name" value="PPM_1"/>
    <property type="match status" value="1"/>
</dbReference>
<evidence type="ECO:0000256" key="13">
    <source>
        <dbReference type="RuleBase" id="RU003465"/>
    </source>
</evidence>
<dbReference type="KEGG" id="egr:104437865"/>
<comment type="cofactor">
    <cofactor evidence="1">
        <name>Mn(2+)</name>
        <dbReference type="ChEBI" id="CHEBI:29035"/>
    </cofactor>
</comment>
<dbReference type="EMBL" id="KK198755">
    <property type="protein sequence ID" value="KCW81711.1"/>
    <property type="molecule type" value="Genomic_DNA"/>
</dbReference>
<protein>
    <recommendedName>
        <fullName evidence="4">protein-serine/threonine phosphatase</fullName>
        <ecNumber evidence="4">3.1.3.16</ecNumber>
    </recommendedName>
</protein>
<dbReference type="InParanoid" id="A0A059CU35"/>
<dbReference type="EC" id="3.1.3.16" evidence="4"/>
<keyword evidence="7 13" id="KW-0378">Hydrolase</keyword>
<name>A0A059CU35_EUCGR</name>
<evidence type="ECO:0000256" key="8">
    <source>
        <dbReference type="ARBA" id="ARBA00022842"/>
    </source>
</evidence>
<dbReference type="FunFam" id="3.60.40.10:FF:000025">
    <property type="entry name" value="Protein phosphatase 2C 16"/>
    <property type="match status" value="1"/>
</dbReference>
<evidence type="ECO:0000256" key="2">
    <source>
        <dbReference type="ARBA" id="ARBA00001946"/>
    </source>
</evidence>
<dbReference type="SUPFAM" id="SSF81606">
    <property type="entry name" value="PP2C-like"/>
    <property type="match status" value="1"/>
</dbReference>
<dbReference type="GO" id="GO:0009738">
    <property type="term" value="P:abscisic acid-activated signaling pathway"/>
    <property type="evidence" value="ECO:0007669"/>
    <property type="project" value="UniProtKB-KW"/>
</dbReference>
<keyword evidence="6" id="KW-0479">Metal-binding</keyword>
<evidence type="ECO:0000256" key="3">
    <source>
        <dbReference type="ARBA" id="ARBA00006702"/>
    </source>
</evidence>
<dbReference type="CDD" id="cd00143">
    <property type="entry name" value="PP2Cc"/>
    <property type="match status" value="1"/>
</dbReference>
<evidence type="ECO:0000256" key="6">
    <source>
        <dbReference type="ARBA" id="ARBA00022723"/>
    </source>
</evidence>
<evidence type="ECO:0000256" key="7">
    <source>
        <dbReference type="ARBA" id="ARBA00022801"/>
    </source>
</evidence>
<dbReference type="OMA" id="MEMASEN"/>
<dbReference type="PROSITE" id="PS51746">
    <property type="entry name" value="PPM_2"/>
    <property type="match status" value="1"/>
</dbReference>
<dbReference type="SMART" id="SM00332">
    <property type="entry name" value="PP2Cc"/>
    <property type="match status" value="1"/>
</dbReference>
<keyword evidence="9 13" id="KW-0904">Protein phosphatase</keyword>
<dbReference type="InterPro" id="IPR036457">
    <property type="entry name" value="PPM-type-like_dom_sf"/>
</dbReference>
<dbReference type="STRING" id="71139.A0A059CU35"/>
<comment type="catalytic activity">
    <reaction evidence="12">
        <text>O-phospho-L-threonyl-[protein] + H2O = L-threonyl-[protein] + phosphate</text>
        <dbReference type="Rhea" id="RHEA:47004"/>
        <dbReference type="Rhea" id="RHEA-COMP:11060"/>
        <dbReference type="Rhea" id="RHEA-COMP:11605"/>
        <dbReference type="ChEBI" id="CHEBI:15377"/>
        <dbReference type="ChEBI" id="CHEBI:30013"/>
        <dbReference type="ChEBI" id="CHEBI:43474"/>
        <dbReference type="ChEBI" id="CHEBI:61977"/>
        <dbReference type="EC" id="3.1.3.16"/>
    </reaction>
</comment>
<evidence type="ECO:0000256" key="5">
    <source>
        <dbReference type="ARBA" id="ARBA00022682"/>
    </source>
</evidence>
<dbReference type="InterPro" id="IPR000222">
    <property type="entry name" value="PP2C_BS"/>
</dbReference>
<comment type="catalytic activity">
    <reaction evidence="11">
        <text>O-phospho-L-seryl-[protein] + H2O = L-seryl-[protein] + phosphate</text>
        <dbReference type="Rhea" id="RHEA:20629"/>
        <dbReference type="Rhea" id="RHEA-COMP:9863"/>
        <dbReference type="Rhea" id="RHEA-COMP:11604"/>
        <dbReference type="ChEBI" id="CHEBI:15377"/>
        <dbReference type="ChEBI" id="CHEBI:29999"/>
        <dbReference type="ChEBI" id="CHEBI:43474"/>
        <dbReference type="ChEBI" id="CHEBI:83421"/>
        <dbReference type="EC" id="3.1.3.16"/>
    </reaction>
</comment>
<dbReference type="InterPro" id="IPR001932">
    <property type="entry name" value="PPM-type_phosphatase-like_dom"/>
</dbReference>
<evidence type="ECO:0000256" key="10">
    <source>
        <dbReference type="ARBA" id="ARBA00023211"/>
    </source>
</evidence>
<dbReference type="PANTHER" id="PTHR47992">
    <property type="entry name" value="PROTEIN PHOSPHATASE"/>
    <property type="match status" value="1"/>
</dbReference>
<dbReference type="Pfam" id="PF00481">
    <property type="entry name" value="PP2C"/>
    <property type="match status" value="1"/>
</dbReference>
<reference evidence="15" key="1">
    <citation type="submission" date="2013-07" db="EMBL/GenBank/DDBJ databases">
        <title>The genome of Eucalyptus grandis.</title>
        <authorList>
            <person name="Schmutz J."/>
            <person name="Hayes R."/>
            <person name="Myburg A."/>
            <person name="Tuskan G."/>
            <person name="Grattapaglia D."/>
            <person name="Rokhsar D.S."/>
        </authorList>
    </citation>
    <scope>NUCLEOTIDE SEQUENCE</scope>
    <source>
        <tissue evidence="15">Leaf extractions</tissue>
    </source>
</reference>
<dbReference type="GO" id="GO:0004722">
    <property type="term" value="F:protein serine/threonine phosphatase activity"/>
    <property type="evidence" value="ECO:0000318"/>
    <property type="project" value="GO_Central"/>
</dbReference>
<gene>
    <name evidence="15" type="ORF">EUGRSUZ_C03066</name>
</gene>
<keyword evidence="10" id="KW-0464">Manganese</keyword>
<dbReference type="GO" id="GO:1902531">
    <property type="term" value="P:regulation of intracellular signal transduction"/>
    <property type="evidence" value="ECO:0000318"/>
    <property type="project" value="GO_Central"/>
</dbReference>
<keyword evidence="8" id="KW-0460">Magnesium</keyword>